<comment type="caution">
    <text evidence="6">The sequence shown here is derived from an EMBL/GenBank/DDBJ whole genome shotgun (WGS) entry which is preliminary data.</text>
</comment>
<dbReference type="PANTHER" id="PTHR23135:SF4">
    <property type="entry name" value="UDP-N-ACETYLMURAMOYL-L-ALANYL-D-GLUTAMATE--2,6-DIAMINOPIMELATE LIGASE MURE HOMOLOG, CHLOROPLASTIC"/>
    <property type="match status" value="1"/>
</dbReference>
<dbReference type="NCBIfam" id="TIGR01085">
    <property type="entry name" value="murE"/>
    <property type="match status" value="1"/>
</dbReference>
<keyword evidence="3" id="KW-0812">Transmembrane</keyword>
<dbReference type="SUPFAM" id="SSF53623">
    <property type="entry name" value="MurD-like peptide ligases, catalytic domain"/>
    <property type="match status" value="1"/>
</dbReference>
<dbReference type="GO" id="GO:0051301">
    <property type="term" value="P:cell division"/>
    <property type="evidence" value="ECO:0007669"/>
    <property type="project" value="UniProtKB-KW"/>
</dbReference>
<dbReference type="InterPro" id="IPR013221">
    <property type="entry name" value="Mur_ligase_cen"/>
</dbReference>
<keyword evidence="2" id="KW-0131">Cell cycle</keyword>
<keyword evidence="3" id="KW-1133">Transmembrane helix</keyword>
<protein>
    <recommendedName>
        <fullName evidence="8">UDP-N-acetylmuramyl-tripeptide synthetase</fullName>
    </recommendedName>
</protein>
<evidence type="ECO:0000313" key="7">
    <source>
        <dbReference type="Proteomes" id="UP000177078"/>
    </source>
</evidence>
<evidence type="ECO:0000259" key="5">
    <source>
        <dbReference type="Pfam" id="PF08245"/>
    </source>
</evidence>
<dbReference type="Gene3D" id="3.40.1190.10">
    <property type="entry name" value="Mur-like, catalytic domain"/>
    <property type="match status" value="1"/>
</dbReference>
<dbReference type="SUPFAM" id="SSF53244">
    <property type="entry name" value="MurD-like peptide ligases, peptide-binding domain"/>
    <property type="match status" value="1"/>
</dbReference>
<organism evidence="6 7">
    <name type="scientific">Candidatus Wildermuthbacteria bacterium RIFCSPHIGHO2_12_FULL_40_12</name>
    <dbReference type="NCBI Taxonomy" id="1802457"/>
    <lineage>
        <taxon>Bacteria</taxon>
        <taxon>Candidatus Wildermuthiibacteriota</taxon>
    </lineage>
</organism>
<comment type="similarity">
    <text evidence="1">Belongs to the MurCDEF family. MurE subfamily.</text>
</comment>
<reference evidence="6 7" key="1">
    <citation type="journal article" date="2016" name="Nat. Commun.">
        <title>Thousands of microbial genomes shed light on interconnected biogeochemical processes in an aquifer system.</title>
        <authorList>
            <person name="Anantharaman K."/>
            <person name="Brown C.T."/>
            <person name="Hug L.A."/>
            <person name="Sharon I."/>
            <person name="Castelle C.J."/>
            <person name="Probst A.J."/>
            <person name="Thomas B.C."/>
            <person name="Singh A."/>
            <person name="Wilkins M.J."/>
            <person name="Karaoz U."/>
            <person name="Brodie E.L."/>
            <person name="Williams K.H."/>
            <person name="Hubbard S.S."/>
            <person name="Banfield J.F."/>
        </authorList>
    </citation>
    <scope>NUCLEOTIDE SEQUENCE [LARGE SCALE GENOMIC DNA]</scope>
</reference>
<name>A0A1G2RCY9_9BACT</name>
<feature type="domain" description="Mur ligase central" evidence="5">
    <location>
        <begin position="49"/>
        <end position="255"/>
    </location>
</feature>
<evidence type="ECO:0000256" key="1">
    <source>
        <dbReference type="ARBA" id="ARBA00005898"/>
    </source>
</evidence>
<accession>A0A1G2RCY9</accession>
<keyword evidence="2" id="KW-0133">Cell shape</keyword>
<dbReference type="GO" id="GO:0008360">
    <property type="term" value="P:regulation of cell shape"/>
    <property type="evidence" value="ECO:0007669"/>
    <property type="project" value="UniProtKB-KW"/>
</dbReference>
<dbReference type="Proteomes" id="UP000177078">
    <property type="component" value="Unassembled WGS sequence"/>
</dbReference>
<dbReference type="AlphaFoldDB" id="A0A1G2RCY9"/>
<keyword evidence="2" id="KW-0132">Cell division</keyword>
<dbReference type="Pfam" id="PF08245">
    <property type="entry name" value="Mur_ligase_M"/>
    <property type="match status" value="1"/>
</dbReference>
<dbReference type="Pfam" id="PF02875">
    <property type="entry name" value="Mur_ligase_C"/>
    <property type="match status" value="1"/>
</dbReference>
<dbReference type="InterPro" id="IPR036565">
    <property type="entry name" value="Mur-like_cat_sf"/>
</dbReference>
<evidence type="ECO:0000259" key="4">
    <source>
        <dbReference type="Pfam" id="PF02875"/>
    </source>
</evidence>
<dbReference type="PANTHER" id="PTHR23135">
    <property type="entry name" value="MUR LIGASE FAMILY MEMBER"/>
    <property type="match status" value="1"/>
</dbReference>
<dbReference type="GO" id="GO:0005524">
    <property type="term" value="F:ATP binding"/>
    <property type="evidence" value="ECO:0007669"/>
    <property type="project" value="InterPro"/>
</dbReference>
<dbReference type="InterPro" id="IPR036615">
    <property type="entry name" value="Mur_ligase_C_dom_sf"/>
</dbReference>
<dbReference type="EMBL" id="MHUC01000034">
    <property type="protein sequence ID" value="OHA70239.1"/>
    <property type="molecule type" value="Genomic_DNA"/>
</dbReference>
<dbReference type="GO" id="GO:0071555">
    <property type="term" value="P:cell wall organization"/>
    <property type="evidence" value="ECO:0007669"/>
    <property type="project" value="UniProtKB-KW"/>
</dbReference>
<dbReference type="GO" id="GO:0005737">
    <property type="term" value="C:cytoplasm"/>
    <property type="evidence" value="ECO:0007669"/>
    <property type="project" value="UniProtKB-SubCell"/>
</dbReference>
<feature type="domain" description="Mur ligase C-terminal" evidence="4">
    <location>
        <begin position="277"/>
        <end position="410"/>
    </location>
</feature>
<dbReference type="InterPro" id="IPR005761">
    <property type="entry name" value="UDP-N-AcMur-Glu-dNH2Pim_ligase"/>
</dbReference>
<keyword evidence="2" id="KW-0573">Peptidoglycan synthesis</keyword>
<keyword evidence="3" id="KW-0472">Membrane</keyword>
<sequence>MIKSTLKMFKEVIRKITPSFVVSWYHFYLAFFGAFLYGFPSRKLKVIGVTGTKGKTTVCNLICQIFNSCGLKSSMSATANFRLSDKEWPNYTKQTMLGRLQLQRFLARSAKEGCKYAIIETSSEGILQNRHKFIDYDIAVFTNLYPEHIERHGNFENYRAAKVKLFEKVAKKKDGVGIYNLDDDNADYFTKPLIKNKFGFTFQGKNNTKINRRFAVSGVELFADRSIFYFDNNRMEIPLIGRFNVENAAAAISVALSQDLKIEEIKKALLQVKSPPGRLEVIDEGQDFKVIVDYSYEQTSLENALKAVKLFSPNRVIVVFGSAAGGRDKWRRPVMGKVADELSDIVIVTTDDPYDEDPAKIVDDILKSVLENKERVLGGNVFRIIDRREAIQKALRLAGKNDLIIFTGKGGEQWMNVANGKKILWQESEIVREEIKNLKKSE</sequence>
<feature type="transmembrane region" description="Helical" evidence="3">
    <location>
        <begin position="20"/>
        <end position="39"/>
    </location>
</feature>
<dbReference type="Gene3D" id="3.90.190.20">
    <property type="entry name" value="Mur ligase, C-terminal domain"/>
    <property type="match status" value="1"/>
</dbReference>
<evidence type="ECO:0008006" key="8">
    <source>
        <dbReference type="Google" id="ProtNLM"/>
    </source>
</evidence>
<dbReference type="GO" id="GO:0016881">
    <property type="term" value="F:acid-amino acid ligase activity"/>
    <property type="evidence" value="ECO:0007669"/>
    <property type="project" value="InterPro"/>
</dbReference>
<comment type="subcellular location">
    <subcellularLocation>
        <location evidence="2">Cytoplasm</location>
    </subcellularLocation>
</comment>
<gene>
    <name evidence="6" type="ORF">A3F15_01815</name>
</gene>
<dbReference type="STRING" id="1802457.A3F15_01815"/>
<evidence type="ECO:0000256" key="3">
    <source>
        <dbReference type="SAM" id="Phobius"/>
    </source>
</evidence>
<proteinExistence type="inferred from homology"/>
<evidence type="ECO:0000313" key="6">
    <source>
        <dbReference type="EMBL" id="OHA70239.1"/>
    </source>
</evidence>
<dbReference type="GO" id="GO:0009252">
    <property type="term" value="P:peptidoglycan biosynthetic process"/>
    <property type="evidence" value="ECO:0007669"/>
    <property type="project" value="UniProtKB-UniPathway"/>
</dbReference>
<dbReference type="InterPro" id="IPR004101">
    <property type="entry name" value="Mur_ligase_C"/>
</dbReference>
<evidence type="ECO:0000256" key="2">
    <source>
        <dbReference type="RuleBase" id="RU004135"/>
    </source>
</evidence>
<keyword evidence="2" id="KW-0961">Cell wall biogenesis/degradation</keyword>
<comment type="pathway">
    <text evidence="2">Cell wall biogenesis; peptidoglycan biosynthesis.</text>
</comment>
<dbReference type="UniPathway" id="UPA00219"/>